<feature type="compositionally biased region" description="Basic and acidic residues" evidence="1">
    <location>
        <begin position="99"/>
        <end position="111"/>
    </location>
</feature>
<organism evidence="2 3">
    <name type="scientific">Bos mutus</name>
    <name type="common">wild yak</name>
    <dbReference type="NCBI Taxonomy" id="72004"/>
    <lineage>
        <taxon>Eukaryota</taxon>
        <taxon>Metazoa</taxon>
        <taxon>Chordata</taxon>
        <taxon>Craniata</taxon>
        <taxon>Vertebrata</taxon>
        <taxon>Euteleostomi</taxon>
        <taxon>Mammalia</taxon>
        <taxon>Eutheria</taxon>
        <taxon>Laurasiatheria</taxon>
        <taxon>Artiodactyla</taxon>
        <taxon>Ruminantia</taxon>
        <taxon>Pecora</taxon>
        <taxon>Bovidae</taxon>
        <taxon>Bovinae</taxon>
        <taxon>Bos</taxon>
    </lineage>
</organism>
<comment type="caution">
    <text evidence="2">The sequence shown here is derived from an EMBL/GenBank/DDBJ whole genome shotgun (WGS) entry which is preliminary data.</text>
</comment>
<feature type="region of interest" description="Disordered" evidence="1">
    <location>
        <begin position="56"/>
        <end position="111"/>
    </location>
</feature>
<reference evidence="2" key="1">
    <citation type="submission" date="2019-10" db="EMBL/GenBank/DDBJ databases">
        <title>The sequence and de novo assembly of the wild yak genome.</title>
        <authorList>
            <person name="Liu Y."/>
        </authorList>
    </citation>
    <scope>NUCLEOTIDE SEQUENCE [LARGE SCALE GENOMIC DNA]</scope>
    <source>
        <strain evidence="2">WY2019</strain>
    </source>
</reference>
<dbReference type="EMBL" id="VBQZ03000034">
    <property type="protein sequence ID" value="MXQ86645.1"/>
    <property type="molecule type" value="Genomic_DNA"/>
</dbReference>
<accession>A0A6B0R9Y0</accession>
<feature type="compositionally biased region" description="Basic and acidic residues" evidence="1">
    <location>
        <begin position="66"/>
        <end position="81"/>
    </location>
</feature>
<evidence type="ECO:0000313" key="2">
    <source>
        <dbReference type="EMBL" id="MXQ86645.1"/>
    </source>
</evidence>
<evidence type="ECO:0000313" key="3">
    <source>
        <dbReference type="Proteomes" id="UP000322234"/>
    </source>
</evidence>
<sequence>MTSDPKEFGTVTELLLTKPVYLSLPVPTPPSTPRIKMLPGYKEMLELLVSASLTVNSDRPGKLKPSRADADVWTLSDREGRPPAVCFSGPGGGSVQPTEHGRVGVKEAEES</sequence>
<keyword evidence="3" id="KW-1185">Reference proteome</keyword>
<evidence type="ECO:0000256" key="1">
    <source>
        <dbReference type="SAM" id="MobiDB-lite"/>
    </source>
</evidence>
<proteinExistence type="predicted"/>
<gene>
    <name evidence="2" type="ORF">E5288_WYG013159</name>
</gene>
<dbReference type="Proteomes" id="UP000322234">
    <property type="component" value="Unassembled WGS sequence"/>
</dbReference>
<name>A0A6B0R9Y0_9CETA</name>
<protein>
    <submittedName>
        <fullName evidence="2">Uncharacterized protein</fullName>
    </submittedName>
</protein>
<dbReference type="AlphaFoldDB" id="A0A6B0R9Y0"/>